<reference evidence="9 10" key="1">
    <citation type="submission" date="2023-03" db="EMBL/GenBank/DDBJ databases">
        <title>Mating type loci evolution in Malassezia.</title>
        <authorList>
            <person name="Coelho M.A."/>
        </authorList>
    </citation>
    <scope>NUCLEOTIDE SEQUENCE [LARGE SCALE GENOMIC DNA]</scope>
    <source>
        <strain evidence="9 10">CBS 9725</strain>
    </source>
</reference>
<comment type="subunit">
    <text evidence="8">Component of the 7-subunit TFIIH core complex.</text>
</comment>
<dbReference type="PANTHER" id="PTHR28580:SF1">
    <property type="entry name" value="GENERAL TRANSCRIPTION FACTOR IIH SUBUNIT 5"/>
    <property type="match status" value="1"/>
</dbReference>
<keyword evidence="4 8" id="KW-0805">Transcription regulation</keyword>
<accession>A0AAJ5YU97</accession>
<dbReference type="Pfam" id="PF06331">
    <property type="entry name" value="Tfb5"/>
    <property type="match status" value="1"/>
</dbReference>
<evidence type="ECO:0000256" key="8">
    <source>
        <dbReference type="RuleBase" id="RU368032"/>
    </source>
</evidence>
<comment type="similarity">
    <text evidence="2 8">Belongs to the TFB5 family.</text>
</comment>
<organism evidence="9 10">
    <name type="scientific">Malassezia yamatoensis</name>
    <dbReference type="NCBI Taxonomy" id="253288"/>
    <lineage>
        <taxon>Eukaryota</taxon>
        <taxon>Fungi</taxon>
        <taxon>Dikarya</taxon>
        <taxon>Basidiomycota</taxon>
        <taxon>Ustilaginomycotina</taxon>
        <taxon>Malasseziomycetes</taxon>
        <taxon>Malasseziales</taxon>
        <taxon>Malasseziaceae</taxon>
        <taxon>Malassezia</taxon>
    </lineage>
</organism>
<evidence type="ECO:0000256" key="6">
    <source>
        <dbReference type="ARBA" id="ARBA00023204"/>
    </source>
</evidence>
<protein>
    <recommendedName>
        <fullName evidence="8">General transcription and DNA repair factor IIH subunit TFB5</fullName>
    </recommendedName>
</protein>
<evidence type="ECO:0000256" key="3">
    <source>
        <dbReference type="ARBA" id="ARBA00022763"/>
    </source>
</evidence>
<comment type="subcellular location">
    <subcellularLocation>
        <location evidence="1 8">Nucleus</location>
    </subcellularLocation>
</comment>
<dbReference type="AlphaFoldDB" id="A0AAJ5YU97"/>
<keyword evidence="3 8" id="KW-0227">DNA damage</keyword>
<dbReference type="EMBL" id="CP119946">
    <property type="protein sequence ID" value="WFD00321.1"/>
    <property type="molecule type" value="Genomic_DNA"/>
</dbReference>
<evidence type="ECO:0000313" key="10">
    <source>
        <dbReference type="Proteomes" id="UP001219567"/>
    </source>
</evidence>
<dbReference type="Gene3D" id="3.30.70.1220">
    <property type="entry name" value="TFB5-like"/>
    <property type="match status" value="1"/>
</dbReference>
<dbReference type="GO" id="GO:0000439">
    <property type="term" value="C:transcription factor TFIIH core complex"/>
    <property type="evidence" value="ECO:0007669"/>
    <property type="project" value="UniProtKB-UniRule"/>
</dbReference>
<evidence type="ECO:0000256" key="1">
    <source>
        <dbReference type="ARBA" id="ARBA00004123"/>
    </source>
</evidence>
<evidence type="ECO:0000313" key="9">
    <source>
        <dbReference type="EMBL" id="WFD00321.1"/>
    </source>
</evidence>
<dbReference type="GO" id="GO:0006294">
    <property type="term" value="P:nucleotide-excision repair, preincision complex assembly"/>
    <property type="evidence" value="ECO:0007669"/>
    <property type="project" value="TreeGrafter"/>
</dbReference>
<evidence type="ECO:0000256" key="2">
    <source>
        <dbReference type="ARBA" id="ARBA00007470"/>
    </source>
</evidence>
<dbReference type="Proteomes" id="UP001219567">
    <property type="component" value="Chromosome 4"/>
</dbReference>
<dbReference type="InterPro" id="IPR035935">
    <property type="entry name" value="TFB5-like_sf"/>
</dbReference>
<comment type="function">
    <text evidence="8">In NER, TFIIH acts by opening DNA around the lesion to allow the excision of the damaged oligonucleotide and its replacement by a new DNA fragment. In transcription, TFIIH has an essential role in transcription initiation. When the pre-initiation complex (PIC) has been established, TFIIH is required for promoter opening and promoter escape.</text>
</comment>
<dbReference type="PANTHER" id="PTHR28580">
    <property type="entry name" value="GENERAL TRANSCRIPTION FACTOR IIH SUBUNIT 5"/>
    <property type="match status" value="1"/>
</dbReference>
<proteinExistence type="inferred from homology"/>
<name>A0AAJ5YU97_9BASI</name>
<keyword evidence="10" id="KW-1185">Reference proteome</keyword>
<dbReference type="SUPFAM" id="SSF142897">
    <property type="entry name" value="TFB5-like"/>
    <property type="match status" value="1"/>
</dbReference>
<keyword evidence="6 8" id="KW-0234">DNA repair</keyword>
<gene>
    <name evidence="9" type="ORF">MYAM1_003069</name>
</gene>
<evidence type="ECO:0000256" key="7">
    <source>
        <dbReference type="ARBA" id="ARBA00023242"/>
    </source>
</evidence>
<sequence>MRAYAGTLFSCDVAVKQMILAIDEHTPCIVMDLDETHVLVNSNMVDMLQGLLEAEVGTRELTQFEKNTYTLEM</sequence>
<dbReference type="GO" id="GO:0005675">
    <property type="term" value="C:transcription factor TFIIH holo complex"/>
    <property type="evidence" value="ECO:0007669"/>
    <property type="project" value="TreeGrafter"/>
</dbReference>
<evidence type="ECO:0000256" key="5">
    <source>
        <dbReference type="ARBA" id="ARBA00023163"/>
    </source>
</evidence>
<dbReference type="GO" id="GO:0006367">
    <property type="term" value="P:transcription initiation at RNA polymerase II promoter"/>
    <property type="evidence" value="ECO:0007669"/>
    <property type="project" value="UniProtKB-UniRule"/>
</dbReference>
<evidence type="ECO:0000256" key="4">
    <source>
        <dbReference type="ARBA" id="ARBA00023015"/>
    </source>
</evidence>
<keyword evidence="7 8" id="KW-0539">Nucleus</keyword>
<dbReference type="InterPro" id="IPR009400">
    <property type="entry name" value="TFIIH_TTDA/Tfb5"/>
</dbReference>
<keyword evidence="5 8" id="KW-0804">Transcription</keyword>
<dbReference type="SMART" id="SM01395">
    <property type="entry name" value="Tbf5"/>
    <property type="match status" value="1"/>
</dbReference>